<dbReference type="Gene3D" id="3.30.60.20">
    <property type="match status" value="1"/>
</dbReference>
<dbReference type="InterPro" id="IPR023152">
    <property type="entry name" value="RasGAP_CS"/>
</dbReference>
<feature type="domain" description="Phorbol-ester/DAG-type" evidence="9">
    <location>
        <begin position="294"/>
        <end position="344"/>
    </location>
</feature>
<dbReference type="GO" id="GO:0005096">
    <property type="term" value="F:GTPase activator activity"/>
    <property type="evidence" value="ECO:0007669"/>
    <property type="project" value="UniProtKB-KW"/>
</dbReference>
<keyword evidence="3 4" id="KW-0862">Zinc</keyword>
<dbReference type="InterPro" id="IPR008936">
    <property type="entry name" value="Rho_GTPase_activation_prot"/>
</dbReference>
<dbReference type="InterPro" id="IPR002219">
    <property type="entry name" value="PKC_DAG/PE"/>
</dbReference>
<evidence type="ECO:0000259" key="7">
    <source>
        <dbReference type="PROSITE" id="PS50018"/>
    </source>
</evidence>
<feature type="domain" description="C2" evidence="6">
    <location>
        <begin position="1"/>
        <end position="120"/>
    </location>
</feature>
<feature type="region of interest" description="Disordered" evidence="5">
    <location>
        <begin position="1009"/>
        <end position="1064"/>
    </location>
</feature>
<dbReference type="InterPro" id="IPR001781">
    <property type="entry name" value="Znf_LIM"/>
</dbReference>
<dbReference type="PROSITE" id="PS50004">
    <property type="entry name" value="C2"/>
    <property type="match status" value="2"/>
</dbReference>
<dbReference type="SUPFAM" id="SSF49562">
    <property type="entry name" value="C2 domain (Calcium/lipid-binding domain, CaLB)"/>
    <property type="match status" value="2"/>
</dbReference>
<evidence type="ECO:0000256" key="4">
    <source>
        <dbReference type="PROSITE-ProRule" id="PRU00125"/>
    </source>
</evidence>
<dbReference type="PANTHER" id="PTHR10194">
    <property type="entry name" value="RAS GTPASE-ACTIVATING PROTEINS"/>
    <property type="match status" value="1"/>
</dbReference>
<organism evidence="10 11">
    <name type="scientific">Powellomyces hirtus</name>
    <dbReference type="NCBI Taxonomy" id="109895"/>
    <lineage>
        <taxon>Eukaryota</taxon>
        <taxon>Fungi</taxon>
        <taxon>Fungi incertae sedis</taxon>
        <taxon>Chytridiomycota</taxon>
        <taxon>Chytridiomycota incertae sedis</taxon>
        <taxon>Chytridiomycetes</taxon>
        <taxon>Spizellomycetales</taxon>
        <taxon>Powellomycetaceae</taxon>
        <taxon>Powellomyces</taxon>
    </lineage>
</organism>
<dbReference type="GO" id="GO:0046872">
    <property type="term" value="F:metal ion binding"/>
    <property type="evidence" value="ECO:0007669"/>
    <property type="project" value="UniProtKB-KW"/>
</dbReference>
<dbReference type="SUPFAM" id="SSF48350">
    <property type="entry name" value="GTPase activation domain, GAP"/>
    <property type="match status" value="1"/>
</dbReference>
<keyword evidence="2 4" id="KW-0479">Metal-binding</keyword>
<dbReference type="PANTHER" id="PTHR10194:SF60">
    <property type="entry name" value="RAS GTPASE-ACTIVATING PROTEIN RASKOL"/>
    <property type="match status" value="1"/>
</dbReference>
<dbReference type="InterPro" id="IPR001936">
    <property type="entry name" value="RasGAP_dom"/>
</dbReference>
<feature type="region of interest" description="Disordered" evidence="5">
    <location>
        <begin position="928"/>
        <end position="983"/>
    </location>
</feature>
<comment type="caution">
    <text evidence="10">The sequence shown here is derived from an EMBL/GenBank/DDBJ whole genome shotgun (WGS) entry which is preliminary data.</text>
</comment>
<dbReference type="InterPro" id="IPR046349">
    <property type="entry name" value="C1-like_sf"/>
</dbReference>
<dbReference type="PROSITE" id="PS50018">
    <property type="entry name" value="RAS_GTPASE_ACTIV_2"/>
    <property type="match status" value="1"/>
</dbReference>
<name>A0A507EIC1_9FUNG</name>
<feature type="domain" description="LIM zinc-binding" evidence="8">
    <location>
        <begin position="1273"/>
        <end position="1337"/>
    </location>
</feature>
<keyword evidence="11" id="KW-1185">Reference proteome</keyword>
<evidence type="ECO:0000313" key="10">
    <source>
        <dbReference type="EMBL" id="TPX62940.1"/>
    </source>
</evidence>
<feature type="compositionally biased region" description="Low complexity" evidence="5">
    <location>
        <begin position="1009"/>
        <end position="1060"/>
    </location>
</feature>
<feature type="domain" description="Ras-GAP" evidence="7">
    <location>
        <begin position="391"/>
        <end position="585"/>
    </location>
</feature>
<evidence type="ECO:0000259" key="6">
    <source>
        <dbReference type="PROSITE" id="PS50004"/>
    </source>
</evidence>
<dbReference type="PROSITE" id="PS00509">
    <property type="entry name" value="RAS_GTPASE_ACTIV_1"/>
    <property type="match status" value="1"/>
</dbReference>
<dbReference type="PROSITE" id="PS50023">
    <property type="entry name" value="LIM_DOMAIN_2"/>
    <property type="match status" value="2"/>
</dbReference>
<dbReference type="EMBL" id="QEAQ01000001">
    <property type="protein sequence ID" value="TPX62940.1"/>
    <property type="molecule type" value="Genomic_DNA"/>
</dbReference>
<dbReference type="PROSITE" id="PS00479">
    <property type="entry name" value="ZF_DAG_PE_1"/>
    <property type="match status" value="1"/>
</dbReference>
<dbReference type="CDD" id="cd08368">
    <property type="entry name" value="LIM"/>
    <property type="match status" value="4"/>
</dbReference>
<dbReference type="PROSITE" id="PS00478">
    <property type="entry name" value="LIM_DOMAIN_1"/>
    <property type="match status" value="2"/>
</dbReference>
<dbReference type="Pfam" id="PF00412">
    <property type="entry name" value="LIM"/>
    <property type="match status" value="4"/>
</dbReference>
<proteinExistence type="predicted"/>
<dbReference type="InterPro" id="IPR039360">
    <property type="entry name" value="Ras_GTPase"/>
</dbReference>
<dbReference type="Pfam" id="PF00168">
    <property type="entry name" value="C2"/>
    <property type="match status" value="2"/>
</dbReference>
<dbReference type="Pfam" id="PF00616">
    <property type="entry name" value="RasGAP"/>
    <property type="match status" value="1"/>
</dbReference>
<dbReference type="Gene3D" id="2.60.40.150">
    <property type="entry name" value="C2 domain"/>
    <property type="match status" value="2"/>
</dbReference>
<dbReference type="InterPro" id="IPR035892">
    <property type="entry name" value="C2_domain_sf"/>
</dbReference>
<feature type="domain" description="LIM zinc-binding" evidence="8">
    <location>
        <begin position="1155"/>
        <end position="1216"/>
    </location>
</feature>
<keyword evidence="4" id="KW-0440">LIM domain</keyword>
<dbReference type="SUPFAM" id="SSF57889">
    <property type="entry name" value="Cysteine-rich domain"/>
    <property type="match status" value="1"/>
</dbReference>
<feature type="domain" description="C2" evidence="6">
    <location>
        <begin position="133"/>
        <end position="256"/>
    </location>
</feature>
<gene>
    <name evidence="10" type="ORF">PhCBS80983_g00191</name>
</gene>
<evidence type="ECO:0000259" key="8">
    <source>
        <dbReference type="PROSITE" id="PS50023"/>
    </source>
</evidence>
<dbReference type="SMART" id="SM00323">
    <property type="entry name" value="RasGAP"/>
    <property type="match status" value="1"/>
</dbReference>
<evidence type="ECO:0000256" key="2">
    <source>
        <dbReference type="ARBA" id="ARBA00022723"/>
    </source>
</evidence>
<dbReference type="Gene3D" id="1.10.506.10">
    <property type="entry name" value="GTPase Activation - p120gap, domain 1"/>
    <property type="match status" value="2"/>
</dbReference>
<evidence type="ECO:0000259" key="9">
    <source>
        <dbReference type="PROSITE" id="PS50081"/>
    </source>
</evidence>
<dbReference type="CDD" id="cd00030">
    <property type="entry name" value="C2"/>
    <property type="match status" value="1"/>
</dbReference>
<evidence type="ECO:0000256" key="5">
    <source>
        <dbReference type="SAM" id="MobiDB-lite"/>
    </source>
</evidence>
<dbReference type="Proteomes" id="UP000318582">
    <property type="component" value="Unassembled WGS sequence"/>
</dbReference>
<keyword evidence="1" id="KW-0343">GTPase activation</keyword>
<evidence type="ECO:0000313" key="11">
    <source>
        <dbReference type="Proteomes" id="UP000318582"/>
    </source>
</evidence>
<dbReference type="PROSITE" id="PS50081">
    <property type="entry name" value="ZF_DAG_PE_2"/>
    <property type="match status" value="1"/>
</dbReference>
<protein>
    <submittedName>
        <fullName evidence="10">Uncharacterized protein</fullName>
    </submittedName>
</protein>
<dbReference type="Pfam" id="PF00130">
    <property type="entry name" value="C1_1"/>
    <property type="match status" value="1"/>
</dbReference>
<evidence type="ECO:0000256" key="3">
    <source>
        <dbReference type="ARBA" id="ARBA00022833"/>
    </source>
</evidence>
<dbReference type="Gene3D" id="2.10.110.10">
    <property type="entry name" value="Cysteine Rich Protein"/>
    <property type="match status" value="4"/>
</dbReference>
<feature type="compositionally biased region" description="Low complexity" evidence="5">
    <location>
        <begin position="928"/>
        <end position="939"/>
    </location>
</feature>
<dbReference type="SUPFAM" id="SSF57716">
    <property type="entry name" value="Glucocorticoid receptor-like (DNA-binding domain)"/>
    <property type="match status" value="2"/>
</dbReference>
<accession>A0A507EIC1</accession>
<dbReference type="SMART" id="SM00239">
    <property type="entry name" value="C2"/>
    <property type="match status" value="2"/>
</dbReference>
<reference evidence="10 11" key="1">
    <citation type="journal article" date="2019" name="Sci. Rep.">
        <title>Comparative genomics of chytrid fungi reveal insights into the obligate biotrophic and pathogenic lifestyle of Synchytrium endobioticum.</title>
        <authorList>
            <person name="van de Vossenberg B.T.L.H."/>
            <person name="Warris S."/>
            <person name="Nguyen H.D.T."/>
            <person name="van Gent-Pelzer M.P.E."/>
            <person name="Joly D.L."/>
            <person name="van de Geest H.C."/>
            <person name="Bonants P.J.M."/>
            <person name="Smith D.S."/>
            <person name="Levesque C.A."/>
            <person name="van der Lee T.A.J."/>
        </authorList>
    </citation>
    <scope>NUCLEOTIDE SEQUENCE [LARGE SCALE GENOMIC DNA]</scope>
    <source>
        <strain evidence="10 11">CBS 809.83</strain>
    </source>
</reference>
<evidence type="ECO:0000256" key="1">
    <source>
        <dbReference type="ARBA" id="ARBA00022468"/>
    </source>
</evidence>
<dbReference type="STRING" id="109895.A0A507EIC1"/>
<sequence>MIVKDRTLYVKVLEAKNVFPDKGRHSDSFCSVSVEGGEERRTPTVHRDANPFFGEELVFNDQLPTDMGGISIGLWQDQKHAGSGGASGGGAAVGGEKLLGRTMFPRDLLEDGRFEEEQWYGLMHNESSQAAWGEAKLGMKLRAEQDAHHRIRYTLTVSVDEVRKFSPGPTGSRDVYVVLHILPDPEAISTQKTQVVRKSLNPVFNRDITFHLTPAYRTQELHVSVWDTRPSEPCLGHLLVPLDTLERNDKIDSRWRGLMPPPGLSESSLVEARAKSYIKTMQQTVKEYDRKKSPHKLVDTKFLSTISFCGHCGLGLSPGRTHLQCSQCKISCHLNCSKVIANNCGTIGAVRVKIKYSASTILPLENYRPFLDLLSQDGYRLCHLFGKVSKDREDAAWPLIKLMEADNVTQVFLLAIIQAEIADTNDPNTLFRANSMASKAVDVYMRYLGKAYLKSTIGDIIKMIVSKKIHCELDPMKLDKGEDIEKNRRVFFDLNQRIMNAIYDTRFALPSPWRPLFAHVQQQVTRQFPYDPTVRYTSVSGFIFLRFFAPAILGPKLFDLVDEYIEPKTSRTLTLLAKTLQTLANLVPFGDKEPYMKEMNPFIEANIDKMKNYIDGIAAKEFVAHTAVSLHYVRYETAREAARLFNLYVRAAPAILQSMTEGDAPIVRRLAKVLTKLTIKTTAVDGIDFNPFSFPTLKQSYANLLNMRIEVKPPKTEASEDVSPGPSRPGSVVPGTLTELLQNAVDSPEFTSVRTPAPVGLMKYGGDVASPLEFSSGFGPLFNDVAAELLGLDSAGVVSPFGVSLPVRSSVHMGSAVQMGSSLPTQGGLAANYADSSRIVPHLSNGDRGVAIKFEGDAPASPGIPDAATSSTIALADGTAEVGNQVAPLTSTLSLSSIYRPFFATPTSSTGTIASSSATDAVKASPSASSVAAMAAQPSDITSRSGDTARQAEPGRQQPPPPQQQQTQQLQPPPPASPNAGRVPAILTPIATSMMGWTTENYTAALASAPPSASTTAPFPSSTPTPTSITSTDSLPPSTLYSPTSSLASRRTARSARPTLNTEAKAQTRLDALAIMALLNSARESAVDQAESSLTAHGECVACKKKVIGPDFKKVGEMVWHADHFACATCGVVVEVIKEAEVHKGNVYCAKHKMRICAACQTAIQDPNQALTDLAQNCYHADCFVCRACQCPLNEGYMVFQDTPLCPEDYYRAAGLMCGGCGGRIAGYYIQISGRKYHVDCKRCDKCLETLANKSYFILDSNVFCSSHVHEMLTCFACGTLVTGTGPGQQIMRLSSGRTYHPHCFRCSDCKVDVSKAGFYECAGLPKCQNCYIKTFG</sequence>
<dbReference type="SMART" id="SM00132">
    <property type="entry name" value="LIM"/>
    <property type="match status" value="4"/>
</dbReference>
<dbReference type="InterPro" id="IPR000008">
    <property type="entry name" value="C2_dom"/>
</dbReference>